<keyword evidence="1" id="KW-0175">Coiled coil</keyword>
<proteinExistence type="predicted"/>
<organism evidence="3 4">
    <name type="scientific">Pseudomonas syringae pv. tagetis</name>
    <dbReference type="NCBI Taxonomy" id="129140"/>
    <lineage>
        <taxon>Bacteria</taxon>
        <taxon>Pseudomonadati</taxon>
        <taxon>Pseudomonadota</taxon>
        <taxon>Gammaproteobacteria</taxon>
        <taxon>Pseudomonadales</taxon>
        <taxon>Pseudomonadaceae</taxon>
        <taxon>Pseudomonas</taxon>
    </lineage>
</organism>
<reference evidence="3 4" key="1">
    <citation type="submission" date="2018-08" db="EMBL/GenBank/DDBJ databases">
        <title>Recombination of ecologically and evolutionarily significant loci maintains genetic cohesion in the Pseudomonas syringae species complex.</title>
        <authorList>
            <person name="Dillon M."/>
            <person name="Thakur S."/>
            <person name="Almeida R.N.D."/>
            <person name="Weir B.S."/>
            <person name="Guttman D.S."/>
        </authorList>
    </citation>
    <scope>NUCLEOTIDE SEQUENCE [LARGE SCALE GENOMIC DNA]</scope>
    <source>
        <strain evidence="3 4">ICMP 4092</strain>
    </source>
</reference>
<evidence type="ECO:0000256" key="2">
    <source>
        <dbReference type="SAM" id="MobiDB-lite"/>
    </source>
</evidence>
<dbReference type="AlphaFoldDB" id="A0A3M3ZG45"/>
<evidence type="ECO:0000313" key="3">
    <source>
        <dbReference type="EMBL" id="RMO92814.1"/>
    </source>
</evidence>
<gene>
    <name evidence="3" type="ORF">ALQ32_102228</name>
</gene>
<accession>A0A3M3ZG45</accession>
<evidence type="ECO:0000256" key="1">
    <source>
        <dbReference type="SAM" id="Coils"/>
    </source>
</evidence>
<feature type="region of interest" description="Disordered" evidence="2">
    <location>
        <begin position="1"/>
        <end position="21"/>
    </location>
</feature>
<sequence>MASLDSKAKYPTRHWRDTIQKGKSPMEELRHHLQQLPGDLQAEISAHVGDWGGMNYIEITDKHLHAVNLLISTKRALLLPEHIEFAQRWTQDDTRISPGNGGIVDLVAEIRSFMESIRFLEELKANLESLYPRVKEQIKEEERQRAERLAQEAAHRQAEEAARARAEAEAAARRLAEEQAAQQRAIEAALQLAQRQIEEAERALAQRQAEEARTREVESRRAVEVTYGPEASREIDDAIKVLRGTIEIAITDFSNAINPHGALDMSRLETIQNMSTTH</sequence>
<dbReference type="EMBL" id="RBQC01000018">
    <property type="protein sequence ID" value="RMO92814.1"/>
    <property type="molecule type" value="Genomic_DNA"/>
</dbReference>
<comment type="caution">
    <text evidence="3">The sequence shown here is derived from an EMBL/GenBank/DDBJ whole genome shotgun (WGS) entry which is preliminary data.</text>
</comment>
<dbReference type="Proteomes" id="UP000268056">
    <property type="component" value="Unassembled WGS sequence"/>
</dbReference>
<evidence type="ECO:0000313" key="4">
    <source>
        <dbReference type="Proteomes" id="UP000268056"/>
    </source>
</evidence>
<protein>
    <submittedName>
        <fullName evidence="3">Uncharacterized protein</fullName>
    </submittedName>
</protein>
<name>A0A3M3ZG45_9PSED</name>
<feature type="coiled-coil region" evidence="1">
    <location>
        <begin position="117"/>
        <end position="220"/>
    </location>
</feature>